<dbReference type="OrthoDB" id="2989771at2"/>
<dbReference type="AlphaFoldDB" id="A0A3P1TAB7"/>
<dbReference type="PROSITE" id="PS51781">
    <property type="entry name" value="SH3B"/>
    <property type="match status" value="2"/>
</dbReference>
<evidence type="ECO:0000259" key="1">
    <source>
        <dbReference type="PROSITE" id="PS51781"/>
    </source>
</evidence>
<dbReference type="PANTHER" id="PTHR34408:SF1">
    <property type="entry name" value="GLYCOSYL HYDROLASE FAMILY 19 DOMAIN-CONTAINING PROTEIN HI_1415"/>
    <property type="match status" value="1"/>
</dbReference>
<feature type="domain" description="SH3b" evidence="1">
    <location>
        <begin position="155"/>
        <end position="217"/>
    </location>
</feature>
<comment type="caution">
    <text evidence="2">The sequence shown here is derived from an EMBL/GenBank/DDBJ whole genome shotgun (WGS) entry which is preliminary data.</text>
</comment>
<dbReference type="InterPro" id="IPR058593">
    <property type="entry name" value="ARB_07466-like_C"/>
</dbReference>
<dbReference type="PANTHER" id="PTHR34408">
    <property type="entry name" value="FAMILY PROTEIN, PUTATIVE-RELATED"/>
    <property type="match status" value="1"/>
</dbReference>
<feature type="domain" description="SH3b" evidence="1">
    <location>
        <begin position="78"/>
        <end position="143"/>
    </location>
</feature>
<dbReference type="Proteomes" id="UP000280819">
    <property type="component" value="Unassembled WGS sequence"/>
</dbReference>
<reference evidence="2 3" key="1">
    <citation type="submission" date="2018-11" db="EMBL/GenBank/DDBJ databases">
        <title>Genomes From Bacteria Associated with the Canine Oral Cavity: a Test Case for Automated Genome-Based Taxonomic Assignment.</title>
        <authorList>
            <person name="Coil D.A."/>
            <person name="Jospin G."/>
            <person name="Darling A.E."/>
            <person name="Wallis C."/>
            <person name="Davis I.J."/>
            <person name="Harris S."/>
            <person name="Eisen J.A."/>
            <person name="Holcombe L.J."/>
            <person name="O'Flynn C."/>
        </authorList>
    </citation>
    <scope>NUCLEOTIDE SEQUENCE [LARGE SCALE GENOMIC DNA]</scope>
    <source>
        <strain evidence="2 3">OH887_COT-365</strain>
    </source>
</reference>
<dbReference type="Pfam" id="PF08239">
    <property type="entry name" value="SH3_3"/>
    <property type="match status" value="2"/>
</dbReference>
<proteinExistence type="predicted"/>
<sequence length="499" mass="54350">MRSAITRLVGVDLDFLVSRTSVRPEVEKPWGSGPPAWMKEQLGGIVNRIVQTRRVVLAAGMAAGILQTVGSLAFVAGADAANVTMQATTSVNVRKGPGTRHTRLGMLRKGDRIVATGTEGSWTKVEYKGAPAFVFSRYLTPVGGDEATAPVPGSAGTAFTTVNLNLRTAPNLSSRVRTIARKGTKLSLTGSRSGDFTQVTWHGENLWAATRYLSEQAASAPADLPTPTRRMRATTALMIRTTPDRSYKSLGDVPRGTILDCTHVVTNGMVQAIHQGNVRWFNGKFLVEVNATAAPAPSPQPATTTKYATAELNIWHSSTGKNYTGTISKGSELQVTGVVENARAQIMHKGAARWVTARYVSATPPNSSGSGDSGGTLNKGWSSGLDQTNANIKKIVRHVWANIPEIKTMYGWRRDVTPDHPAGRAVDIMIPNYRSNHALGQRIAEFFKANHKEFRVHYIIWNQQIWNISRDKEGWRNMASRGSDTANHKDHVHITCYDN</sequence>
<name>A0A3P1TAB7_9ACTN</name>
<dbReference type="InterPro" id="IPR052354">
    <property type="entry name" value="Cell_Wall_Dynamics_Protein"/>
</dbReference>
<organism evidence="2 3">
    <name type="scientific">Arachnia propionica</name>
    <dbReference type="NCBI Taxonomy" id="1750"/>
    <lineage>
        <taxon>Bacteria</taxon>
        <taxon>Bacillati</taxon>
        <taxon>Actinomycetota</taxon>
        <taxon>Actinomycetes</taxon>
        <taxon>Propionibacteriales</taxon>
        <taxon>Propionibacteriaceae</taxon>
        <taxon>Arachnia</taxon>
    </lineage>
</organism>
<protein>
    <recommendedName>
        <fullName evidence="1">SH3b domain-containing protein</fullName>
    </recommendedName>
</protein>
<dbReference type="InterPro" id="IPR003646">
    <property type="entry name" value="SH3-like_bac-type"/>
</dbReference>
<dbReference type="EMBL" id="RQZG01000003">
    <property type="protein sequence ID" value="RRD06248.1"/>
    <property type="molecule type" value="Genomic_DNA"/>
</dbReference>
<evidence type="ECO:0000313" key="2">
    <source>
        <dbReference type="EMBL" id="RRD06248.1"/>
    </source>
</evidence>
<evidence type="ECO:0000313" key="3">
    <source>
        <dbReference type="Proteomes" id="UP000280819"/>
    </source>
</evidence>
<accession>A0A3P1TAB7</accession>
<dbReference type="SMART" id="SM00287">
    <property type="entry name" value="SH3b"/>
    <property type="match status" value="2"/>
</dbReference>
<gene>
    <name evidence="2" type="ORF">EII34_03765</name>
</gene>
<dbReference type="Pfam" id="PF26571">
    <property type="entry name" value="VldE"/>
    <property type="match status" value="1"/>
</dbReference>
<dbReference type="Gene3D" id="2.30.30.40">
    <property type="entry name" value="SH3 Domains"/>
    <property type="match status" value="2"/>
</dbReference>